<reference evidence="2 3" key="1">
    <citation type="submission" date="2019-12" db="EMBL/GenBank/DDBJ databases">
        <authorList>
            <person name="Kim Y.S."/>
        </authorList>
    </citation>
    <scope>NUCLEOTIDE SEQUENCE [LARGE SCALE GENOMIC DNA]</scope>
    <source>
        <strain evidence="2 3">GA093</strain>
    </source>
</reference>
<evidence type="ECO:0000313" key="2">
    <source>
        <dbReference type="EMBL" id="MWB96568.1"/>
    </source>
</evidence>
<dbReference type="PROSITE" id="PS51257">
    <property type="entry name" value="PROKAR_LIPOPROTEIN"/>
    <property type="match status" value="1"/>
</dbReference>
<comment type="caution">
    <text evidence="2">The sequence shown here is derived from an EMBL/GenBank/DDBJ whole genome shotgun (WGS) entry which is preliminary data.</text>
</comment>
<accession>A0A6I4NQ75</accession>
<proteinExistence type="predicted"/>
<feature type="domain" description="DUF5689" evidence="1">
    <location>
        <begin position="39"/>
        <end position="269"/>
    </location>
</feature>
<name>A0A6I4NQ75_9FLAO</name>
<dbReference type="Pfam" id="PF18942">
    <property type="entry name" value="DUF5689"/>
    <property type="match status" value="1"/>
</dbReference>
<keyword evidence="3" id="KW-1185">Reference proteome</keyword>
<dbReference type="EMBL" id="WSTB01000015">
    <property type="protein sequence ID" value="MWB96568.1"/>
    <property type="molecule type" value="Genomic_DNA"/>
</dbReference>
<organism evidence="2 3">
    <name type="scientific">Flavobacterium hydrocarbonoxydans</name>
    <dbReference type="NCBI Taxonomy" id="2683249"/>
    <lineage>
        <taxon>Bacteria</taxon>
        <taxon>Pseudomonadati</taxon>
        <taxon>Bacteroidota</taxon>
        <taxon>Flavobacteriia</taxon>
        <taxon>Flavobacteriales</taxon>
        <taxon>Flavobacteriaceae</taxon>
        <taxon>Flavobacterium</taxon>
    </lineage>
</organism>
<dbReference type="AlphaFoldDB" id="A0A6I4NQ75"/>
<dbReference type="Proteomes" id="UP000471501">
    <property type="component" value="Unassembled WGS sequence"/>
</dbReference>
<dbReference type="Gene3D" id="2.60.120.200">
    <property type="match status" value="1"/>
</dbReference>
<evidence type="ECO:0000259" key="1">
    <source>
        <dbReference type="Pfam" id="PF18942"/>
    </source>
</evidence>
<sequence>MKNKYAKLFPVFIILFFYSCNEEVEMPKLECSAANFRPNQTVEKIKETASTTATKYLYDDIIEAYVVSSDEGGNFFKTISMQTIPTETMPAVGFSISVDASNTYIDYRVGNKVYIKLKNQFTDLSFGGMRVGSLYESGTGSASIGRIPQNDYKNVLNASCTMVDEKQLLKQISIEEALDDSKLNTLVELKDVQFTEAAMGRHYFEETNNVGGATNWNLRDKTGNQIIFRTSSFADFATSFVPEGNGNIRGVLTKFGSDYQLVARYERDVDMKGSRSIPFFSEDFQTATNNSILSLPGWANIVEKGKLFWKGVVASGNGYAEYAISGTKVVSNVGWLISPEINMDEYKNEILTFRSSQHHLDVDSPLNSLEVLVSADFDGLNIDKATWETLKANFPNQSTAWNVFVGSGAIDLSKYTGNIRIAFKYTGSGKNLALDGAFQLDDVQVYGEK</sequence>
<protein>
    <submittedName>
        <fullName evidence="2">DUF5017 domain-containing protein</fullName>
    </submittedName>
</protein>
<evidence type="ECO:0000313" key="3">
    <source>
        <dbReference type="Proteomes" id="UP000471501"/>
    </source>
</evidence>
<dbReference type="RefSeq" id="WP_160376461.1">
    <property type="nucleotide sequence ID" value="NZ_WSTB01000015.1"/>
</dbReference>
<dbReference type="NCBIfam" id="NF038128">
    <property type="entry name" value="choice_anch_J"/>
    <property type="match status" value="1"/>
</dbReference>
<dbReference type="InterPro" id="IPR043744">
    <property type="entry name" value="DUF5689"/>
</dbReference>
<gene>
    <name evidence="2" type="ORF">GON26_19565</name>
</gene>